<feature type="domain" description="Carboxylesterase type B" evidence="4">
    <location>
        <begin position="59"/>
        <end position="558"/>
    </location>
</feature>
<accession>A0A5C3EB30</accession>
<keyword evidence="2 3" id="KW-0378">Hydrolase</keyword>
<evidence type="ECO:0000259" key="4">
    <source>
        <dbReference type="Pfam" id="PF00135"/>
    </source>
</evidence>
<organism evidence="5 6">
    <name type="scientific">Ustilago trichophora</name>
    <dbReference type="NCBI Taxonomy" id="86804"/>
    <lineage>
        <taxon>Eukaryota</taxon>
        <taxon>Fungi</taxon>
        <taxon>Dikarya</taxon>
        <taxon>Basidiomycota</taxon>
        <taxon>Ustilaginomycotina</taxon>
        <taxon>Ustilaginomycetes</taxon>
        <taxon>Ustilaginales</taxon>
        <taxon>Ustilaginaceae</taxon>
        <taxon>Ustilago</taxon>
    </lineage>
</organism>
<dbReference type="InterPro" id="IPR029058">
    <property type="entry name" value="AB_hydrolase_fold"/>
</dbReference>
<dbReference type="GO" id="GO:0016787">
    <property type="term" value="F:hydrolase activity"/>
    <property type="evidence" value="ECO:0007669"/>
    <property type="project" value="UniProtKB-KW"/>
</dbReference>
<dbReference type="InterPro" id="IPR019819">
    <property type="entry name" value="Carboxylesterase_B_CS"/>
</dbReference>
<dbReference type="PANTHER" id="PTHR11559">
    <property type="entry name" value="CARBOXYLESTERASE"/>
    <property type="match status" value="1"/>
</dbReference>
<feature type="chain" id="PRO_5023070379" description="Carboxylic ester hydrolase" evidence="3">
    <location>
        <begin position="28"/>
        <end position="614"/>
    </location>
</feature>
<dbReference type="OrthoDB" id="408631at2759"/>
<comment type="similarity">
    <text evidence="1 3">Belongs to the type-B carboxylesterase/lipase family.</text>
</comment>
<sequence>MKSFTLLQSSFLLGLALIFSTSINTLASPLSPQPFADLLTKRDASTSDDKLTIDLGYSKYRGTFNASTGINSWKGIRFTAPPTGELRWQAPQPPTVNRSNTIDASQYGSQCPQNPFGNPQFQTSAQYEDANEDCLFLNVFAPQNATGLPVMFWIHGGGYGAGNGQYDFTSLINANQNDFVGVAIQYRLGAFGFLSSDELSRYGVVNAGILDQYFAMQWVQAYISQFGGDPRNVTIAGESAGGGSVMLHTLGQGGALGTSLFQNAIAASPYLPLQFGYKDFEPSQSYYAFAAEAGCFNGTAYGNTAQNIFQCLLTKDSQTLQRANVKVSASGFFGTWSFLPVTDGNYVQSEPSKQLNERKVNGKRLLVGNNGAEGGLFVQRNIKTEEDVRKWLSTLLPLMTQEDITRVLLQYPVDTNVTVDYATNGTEMPDANSVSPVAHGQQARADNIYGELTFVCPSYWMSEAYSGSGRNSYRYQYSVVPALHGNDVVGYFGPPSNVQSPGFVKAFMNIYGNFVTRNNPSIPAALIYGNNSESSSMQNAAENWPEFSASTPYQINLNQTGGTAGTYPYLGVNATILTDPGLKNDFSKVNAYTWEGGRGRRCDFWRSVSSILPN</sequence>
<dbReference type="EMBL" id="OOIN01000017">
    <property type="protein sequence ID" value="SPO27225.1"/>
    <property type="molecule type" value="Genomic_DNA"/>
</dbReference>
<dbReference type="FunFam" id="3.40.50.1820:FF:000266">
    <property type="entry name" value="Carboxylic ester hydrolase"/>
    <property type="match status" value="1"/>
</dbReference>
<dbReference type="EC" id="3.1.1.-" evidence="3"/>
<reference evidence="5 6" key="1">
    <citation type="submission" date="2018-03" db="EMBL/GenBank/DDBJ databases">
        <authorList>
            <person name="Guldener U."/>
        </authorList>
    </citation>
    <scope>NUCLEOTIDE SEQUENCE [LARGE SCALE GENOMIC DNA]</scope>
    <source>
        <strain evidence="5 6">NBRC100155</strain>
    </source>
</reference>
<dbReference type="InterPro" id="IPR019826">
    <property type="entry name" value="Carboxylesterase_B_AS"/>
</dbReference>
<dbReference type="Pfam" id="PF00135">
    <property type="entry name" value="COesterase"/>
    <property type="match status" value="1"/>
</dbReference>
<keyword evidence="6" id="KW-1185">Reference proteome</keyword>
<evidence type="ECO:0000256" key="1">
    <source>
        <dbReference type="ARBA" id="ARBA00005964"/>
    </source>
</evidence>
<evidence type="ECO:0000256" key="2">
    <source>
        <dbReference type="ARBA" id="ARBA00022801"/>
    </source>
</evidence>
<gene>
    <name evidence="5" type="ORF">UTRI_10342</name>
</gene>
<feature type="signal peptide" evidence="3">
    <location>
        <begin position="1"/>
        <end position="27"/>
    </location>
</feature>
<evidence type="ECO:0000313" key="5">
    <source>
        <dbReference type="EMBL" id="SPO27225.1"/>
    </source>
</evidence>
<proteinExistence type="inferred from homology"/>
<dbReference type="SUPFAM" id="SSF53474">
    <property type="entry name" value="alpha/beta-Hydrolases"/>
    <property type="match status" value="1"/>
</dbReference>
<dbReference type="Proteomes" id="UP000324022">
    <property type="component" value="Unassembled WGS sequence"/>
</dbReference>
<keyword evidence="3" id="KW-0732">Signal</keyword>
<dbReference type="InterPro" id="IPR002018">
    <property type="entry name" value="CarbesteraseB"/>
</dbReference>
<name>A0A5C3EB30_9BASI</name>
<dbReference type="PROSITE" id="PS00122">
    <property type="entry name" value="CARBOXYLESTERASE_B_1"/>
    <property type="match status" value="1"/>
</dbReference>
<evidence type="ECO:0000256" key="3">
    <source>
        <dbReference type="RuleBase" id="RU361235"/>
    </source>
</evidence>
<dbReference type="AlphaFoldDB" id="A0A5C3EB30"/>
<evidence type="ECO:0000313" key="6">
    <source>
        <dbReference type="Proteomes" id="UP000324022"/>
    </source>
</evidence>
<dbReference type="PROSITE" id="PS00941">
    <property type="entry name" value="CARBOXYLESTERASE_B_2"/>
    <property type="match status" value="1"/>
</dbReference>
<dbReference type="InterPro" id="IPR050309">
    <property type="entry name" value="Type-B_Carboxylest/Lipase"/>
</dbReference>
<protein>
    <recommendedName>
        <fullName evidence="3">Carboxylic ester hydrolase</fullName>
        <ecNumber evidence="3">3.1.1.-</ecNumber>
    </recommendedName>
</protein>
<dbReference type="Gene3D" id="3.40.50.1820">
    <property type="entry name" value="alpha/beta hydrolase"/>
    <property type="match status" value="1"/>
</dbReference>